<evidence type="ECO:0000313" key="3">
    <source>
        <dbReference type="Proteomes" id="UP000500953"/>
    </source>
</evidence>
<accession>A0A6G9YW14</accession>
<dbReference type="AlphaFoldDB" id="A0A6G9YW14"/>
<protein>
    <submittedName>
        <fullName evidence="2">Uncharacterized protein</fullName>
    </submittedName>
</protein>
<reference evidence="2 3" key="1">
    <citation type="journal article" date="2019" name="ACS Chem. Biol.">
        <title>Identification and Mobilization of a Cryptic Antibiotic Biosynthesis Gene Locus from a Human-Pathogenic Nocardia Isolate.</title>
        <authorList>
            <person name="Herisse M."/>
            <person name="Ishida K."/>
            <person name="Porter J.L."/>
            <person name="Howden B."/>
            <person name="Hertweck C."/>
            <person name="Stinear T.P."/>
            <person name="Pidot S.J."/>
        </authorList>
    </citation>
    <scope>NUCLEOTIDE SEQUENCE [LARGE SCALE GENOMIC DNA]</scope>
    <source>
        <strain evidence="2 3">AUSMDU00012715</strain>
    </source>
</reference>
<dbReference type="Proteomes" id="UP000500953">
    <property type="component" value="Chromosome"/>
</dbReference>
<feature type="compositionally biased region" description="Polar residues" evidence="1">
    <location>
        <begin position="75"/>
        <end position="86"/>
    </location>
</feature>
<evidence type="ECO:0000313" key="2">
    <source>
        <dbReference type="EMBL" id="QIS17307.1"/>
    </source>
</evidence>
<sequence>MEGWKLVRDIVGDEYPQVVRTGLARKVGELLAGGTEAADVAAALRAWLTKPNAGAGLLPHLVADVIKARTAPPKVSTTNQRVQQAQALKRPEWDDHDPALDLPKVGLAARVIAQKAITR</sequence>
<gene>
    <name evidence="2" type="ORF">F6W96_02255</name>
</gene>
<name>A0A6G9YW14_9NOCA</name>
<organism evidence="2 3">
    <name type="scientific">Nocardia terpenica</name>
    <dbReference type="NCBI Taxonomy" id="455432"/>
    <lineage>
        <taxon>Bacteria</taxon>
        <taxon>Bacillati</taxon>
        <taxon>Actinomycetota</taxon>
        <taxon>Actinomycetes</taxon>
        <taxon>Mycobacteriales</taxon>
        <taxon>Nocardiaceae</taxon>
        <taxon>Nocardia</taxon>
    </lineage>
</organism>
<proteinExistence type="predicted"/>
<evidence type="ECO:0000256" key="1">
    <source>
        <dbReference type="SAM" id="MobiDB-lite"/>
    </source>
</evidence>
<dbReference type="EMBL" id="CP046173">
    <property type="protein sequence ID" value="QIS17307.1"/>
    <property type="molecule type" value="Genomic_DNA"/>
</dbReference>
<dbReference type="RefSeq" id="WP_167484717.1">
    <property type="nucleotide sequence ID" value="NZ_CP046173.1"/>
</dbReference>
<feature type="region of interest" description="Disordered" evidence="1">
    <location>
        <begin position="74"/>
        <end position="96"/>
    </location>
</feature>